<organism evidence="1 2">
    <name type="scientific">Curtobacterium aetherium</name>
    <dbReference type="NCBI Taxonomy" id="2841594"/>
    <lineage>
        <taxon>Bacteria</taxon>
        <taxon>Bacillati</taxon>
        <taxon>Actinomycetota</taxon>
        <taxon>Actinomycetes</taxon>
        <taxon>Micrococcales</taxon>
        <taxon>Microbacteriaceae</taxon>
        <taxon>Curtobacterium</taxon>
    </lineage>
</organism>
<evidence type="ECO:0000313" key="1">
    <source>
        <dbReference type="EMBL" id="QWS34870.1"/>
    </source>
</evidence>
<gene>
    <name evidence="1" type="ORF">KM842_07025</name>
</gene>
<name>A0ACD1E7N7_9MICO</name>
<dbReference type="EMBL" id="CP076544">
    <property type="protein sequence ID" value="QWS34870.1"/>
    <property type="molecule type" value="Genomic_DNA"/>
</dbReference>
<keyword evidence="2" id="KW-1185">Reference proteome</keyword>
<accession>A0ACD1E7N7</accession>
<dbReference type="Proteomes" id="UP000681794">
    <property type="component" value="Chromosome"/>
</dbReference>
<reference evidence="1" key="1">
    <citation type="submission" date="2021-06" db="EMBL/GenBank/DDBJ databases">
        <authorList>
            <person name="Ellington A.J."/>
            <person name="Bryan N.C."/>
            <person name="Christner B.C."/>
            <person name="Reisch C.R."/>
        </authorList>
    </citation>
    <scope>NUCLEOTIDE SEQUENCE</scope>
    <source>
        <strain evidence="1">L6-1</strain>
    </source>
</reference>
<sequence>MHRSTSFVRRACAVGTATALIGLTTGLGVMTATTASAAELPTAGSTAVAAAVPGAEATTPAAAPTTPAEPSLPSGDAAAPTAPDSTTGGGAGTGAAPTAPVTATPTSPATTAPSAPAASTPAAAPSAEAAPTAAATATVRISGKAKVGETLRANPKGFTAPAALSYEWSVDGVGTGDQGSTYDVDADDAGGVVTVTVRNTAAGHTDEEATATTADVTQTPVFVDADGKPVEGGTAADEDSLPLEATAGEAFSYTFRAQGFPAPTLALSWYYDGEEADPDHPENTPEGQLPEGIEFDAATGVLSGTTEWASSYDFAVTATSGTESVTEYVELTVDAGAAAGVQVVAADRADYEDLFSGVSFGFVADESSEETTDDGTVRTWIIDEQGDITTVDLHWTTGPEGSDVEPESIPGGKPTVDQGGTLFVNGGVVDRFGNLVTDDAGEPTPISVTSDVTSDIIEVDNELWGYNAVDVTFPHASTHTLTVASDVLSTSFPVEVVPTATAPVVTPPASVPPVVTPPTAAAPIGSVPVRTASHGRLAYTGTDSTDALPWALAMLAAGAALVGLRIVRRRAQR</sequence>
<protein>
    <submittedName>
        <fullName evidence="1">Ig domain-containing protein</fullName>
    </submittedName>
</protein>
<proteinExistence type="predicted"/>
<evidence type="ECO:0000313" key="2">
    <source>
        <dbReference type="Proteomes" id="UP000681794"/>
    </source>
</evidence>